<dbReference type="Proteomes" id="UP000199114">
    <property type="component" value="Unassembled WGS sequence"/>
</dbReference>
<dbReference type="EMBL" id="FOFD01000009">
    <property type="protein sequence ID" value="SER88197.1"/>
    <property type="molecule type" value="Genomic_DNA"/>
</dbReference>
<feature type="transmembrane region" description="Helical" evidence="1">
    <location>
        <begin position="17"/>
        <end position="39"/>
    </location>
</feature>
<feature type="transmembrane region" description="Helical" evidence="1">
    <location>
        <begin position="64"/>
        <end position="81"/>
    </location>
</feature>
<evidence type="ECO:0000256" key="1">
    <source>
        <dbReference type="SAM" id="Phobius"/>
    </source>
</evidence>
<keyword evidence="3" id="KW-1185">Reference proteome</keyword>
<keyword evidence="1" id="KW-1133">Transmembrane helix</keyword>
<feature type="transmembrane region" description="Helical" evidence="1">
    <location>
        <begin position="127"/>
        <end position="147"/>
    </location>
</feature>
<evidence type="ECO:0000313" key="3">
    <source>
        <dbReference type="Proteomes" id="UP000199114"/>
    </source>
</evidence>
<keyword evidence="1" id="KW-0812">Transmembrane</keyword>
<proteinExistence type="predicted"/>
<reference evidence="3" key="1">
    <citation type="submission" date="2016-10" db="EMBL/GenBank/DDBJ databases">
        <authorList>
            <person name="Varghese N."/>
            <person name="Submissions S."/>
        </authorList>
    </citation>
    <scope>NUCLEOTIDE SEQUENCE [LARGE SCALE GENOMIC DNA]</scope>
    <source>
        <strain evidence="3">DSM 25055</strain>
    </source>
</reference>
<protein>
    <submittedName>
        <fullName evidence="2">Uncharacterized protein</fullName>
    </submittedName>
</protein>
<gene>
    <name evidence="2" type="ORF">SAMN04489841_4811</name>
</gene>
<feature type="transmembrane region" description="Helical" evidence="1">
    <location>
        <begin position="93"/>
        <end position="115"/>
    </location>
</feature>
<organism evidence="2 3">
    <name type="scientific">Natrinema salaciae</name>
    <dbReference type="NCBI Taxonomy" id="1186196"/>
    <lineage>
        <taxon>Archaea</taxon>
        <taxon>Methanobacteriati</taxon>
        <taxon>Methanobacteriota</taxon>
        <taxon>Stenosarchaea group</taxon>
        <taxon>Halobacteria</taxon>
        <taxon>Halobacteriales</taxon>
        <taxon>Natrialbaceae</taxon>
        <taxon>Natrinema</taxon>
    </lineage>
</organism>
<sequence length="248" mass="28282">MTLLQVFSIIPNVESPFALIVIFLLSVFILQHIFIYLSFPEYSREAISDNDITRIHKESNDRKTETLSLLALVLTIAVFALSNNGAENITPEIVLPISLSILFLLTSLISGFFYSKYNIAAEVQSSGNTYAFGTLLLSLLFLFNTRIQSSSIITQSERILASVLIYSSLAIIAVFGLISFKEIIYHQCLWYLYSLEEDEKDNYISKSIKHGGNDITFYSMFSLHEIRIFFGIREFLRTATEEELDEYD</sequence>
<accession>A0A1H9STJ9</accession>
<name>A0A1H9STJ9_9EURY</name>
<keyword evidence="1" id="KW-0472">Membrane</keyword>
<dbReference type="AlphaFoldDB" id="A0A1H9STJ9"/>
<dbReference type="RefSeq" id="WP_139210991.1">
    <property type="nucleotide sequence ID" value="NZ_FOFD01000009.1"/>
</dbReference>
<feature type="transmembrane region" description="Helical" evidence="1">
    <location>
        <begin position="159"/>
        <end position="180"/>
    </location>
</feature>
<evidence type="ECO:0000313" key="2">
    <source>
        <dbReference type="EMBL" id="SER88197.1"/>
    </source>
</evidence>